<feature type="chain" id="PRO_5036694777" evidence="1">
    <location>
        <begin position="22"/>
        <end position="431"/>
    </location>
</feature>
<dbReference type="Proteomes" id="UP000653472">
    <property type="component" value="Unassembled WGS sequence"/>
</dbReference>
<reference evidence="3" key="1">
    <citation type="submission" date="2020-03" db="EMBL/GenBank/DDBJ databases">
        <title>Solimonas marina sp. nov., isolated from deep seawater of the Pacific Ocean.</title>
        <authorList>
            <person name="Liu X."/>
            <person name="Lai Q."/>
            <person name="Sun F."/>
            <person name="Gai Y."/>
            <person name="Li G."/>
            <person name="Shao Z."/>
        </authorList>
    </citation>
    <scope>NUCLEOTIDE SEQUENCE</scope>
    <source>
        <strain evidence="3">C16B3</strain>
    </source>
</reference>
<dbReference type="AlphaFoldDB" id="A0A969WCH5"/>
<dbReference type="InterPro" id="IPR050789">
    <property type="entry name" value="Diverse_Enzym_Activities"/>
</dbReference>
<organism evidence="3 4">
    <name type="scientific">Solimonas marina</name>
    <dbReference type="NCBI Taxonomy" id="2714601"/>
    <lineage>
        <taxon>Bacteria</taxon>
        <taxon>Pseudomonadati</taxon>
        <taxon>Pseudomonadota</taxon>
        <taxon>Gammaproteobacteria</taxon>
        <taxon>Nevskiales</taxon>
        <taxon>Nevskiaceae</taxon>
        <taxon>Solimonas</taxon>
    </lineage>
</organism>
<evidence type="ECO:0000313" key="3">
    <source>
        <dbReference type="EMBL" id="NKF23575.1"/>
    </source>
</evidence>
<dbReference type="SUPFAM" id="SSF56601">
    <property type="entry name" value="beta-lactamase/transpeptidase-like"/>
    <property type="match status" value="1"/>
</dbReference>
<accession>A0A969WCH5</accession>
<dbReference type="InterPro" id="IPR012338">
    <property type="entry name" value="Beta-lactam/transpept-like"/>
</dbReference>
<evidence type="ECO:0000259" key="2">
    <source>
        <dbReference type="Pfam" id="PF00144"/>
    </source>
</evidence>
<dbReference type="Pfam" id="PF00144">
    <property type="entry name" value="Beta-lactamase"/>
    <property type="match status" value="1"/>
</dbReference>
<evidence type="ECO:0000256" key="1">
    <source>
        <dbReference type="SAM" id="SignalP"/>
    </source>
</evidence>
<protein>
    <submittedName>
        <fullName evidence="3">Serine hydrolase</fullName>
    </submittedName>
</protein>
<feature type="domain" description="Beta-lactamase-related" evidence="2">
    <location>
        <begin position="103"/>
        <end position="394"/>
    </location>
</feature>
<name>A0A969WCH5_9GAMM</name>
<dbReference type="Gene3D" id="3.40.710.10">
    <property type="entry name" value="DD-peptidase/beta-lactamase superfamily"/>
    <property type="match status" value="1"/>
</dbReference>
<keyword evidence="1" id="KW-0732">Signal</keyword>
<evidence type="ECO:0000313" key="4">
    <source>
        <dbReference type="Proteomes" id="UP000653472"/>
    </source>
</evidence>
<keyword evidence="4" id="KW-1185">Reference proteome</keyword>
<feature type="signal peptide" evidence="1">
    <location>
        <begin position="1"/>
        <end position="21"/>
    </location>
</feature>
<comment type="caution">
    <text evidence="3">The sequence shown here is derived from an EMBL/GenBank/DDBJ whole genome shotgun (WGS) entry which is preliminary data.</text>
</comment>
<dbReference type="EMBL" id="JAAVXB010000008">
    <property type="protein sequence ID" value="NKF23575.1"/>
    <property type="molecule type" value="Genomic_DNA"/>
</dbReference>
<dbReference type="PANTHER" id="PTHR43283:SF7">
    <property type="entry name" value="BETA-LACTAMASE-RELATED DOMAIN-CONTAINING PROTEIN"/>
    <property type="match status" value="1"/>
</dbReference>
<gene>
    <name evidence="3" type="ORF">G7Y82_14745</name>
</gene>
<dbReference type="InterPro" id="IPR001466">
    <property type="entry name" value="Beta-lactam-related"/>
</dbReference>
<dbReference type="PANTHER" id="PTHR43283">
    <property type="entry name" value="BETA-LACTAMASE-RELATED"/>
    <property type="match status" value="1"/>
</dbReference>
<sequence>MLSAAALLVACAHVPPSPMQAAPTDLATAHRQTEALNAAALLPGSGHDVHDVDAFRYEALHGPQFTPSARIARSAAVSALPYAPRAEIGRTRVQTRIGTMSVDQFVDRFPMDGVLMIQHGRIVYERYPKMRADDIHQLYSVSKIVVALLVAELVDDGRVDPALGIERYVPALAGTDWAGVSVQNILDMASGMQKTGLEDEAWETEFWASAYGLLPQSPYQLVAAMRRNPAIPQGSDFEYATRNTFVLAWLLESVWHAPLADIVSERLWRRIGAESDAYMGVSPGGAPHTEFSMTLRDLGRVGLLYTPSWKLVAQQPLVSAATLQRMQRDGRPQLLRGIERDENESGFHHEAVDHNGWQWDAVFADGTLWKSGYAGQGLLVAPAYDLVIAFVGSWPSMQQQNYNRFQWIARQLMHDGLFGVPTTTDQTVRTP</sequence>
<proteinExistence type="predicted"/>
<dbReference type="RefSeq" id="WP_168148890.1">
    <property type="nucleotide sequence ID" value="NZ_JAAVXB010000008.1"/>
</dbReference>
<keyword evidence="3" id="KW-0378">Hydrolase</keyword>
<dbReference type="GO" id="GO:0016787">
    <property type="term" value="F:hydrolase activity"/>
    <property type="evidence" value="ECO:0007669"/>
    <property type="project" value="UniProtKB-KW"/>
</dbReference>